<evidence type="ECO:0000256" key="3">
    <source>
        <dbReference type="ARBA" id="ARBA00022692"/>
    </source>
</evidence>
<proteinExistence type="inferred from homology"/>
<protein>
    <recommendedName>
        <fullName evidence="12">Melatonin-related receptor</fullName>
    </recommendedName>
    <alternativeName>
        <fullName evidence="14">G protein-coupled receptor 50</fullName>
    </alternativeName>
    <alternativeName>
        <fullName evidence="13">H9</fullName>
    </alternativeName>
</protein>
<dbReference type="Gene3D" id="1.20.1070.10">
    <property type="entry name" value="Rhodopsin 7-helix transmembrane proteins"/>
    <property type="match status" value="1"/>
</dbReference>
<keyword evidence="3 15" id="KW-0812">Transmembrane</keyword>
<feature type="compositionally biased region" description="Gly residues" evidence="16">
    <location>
        <begin position="271"/>
        <end position="286"/>
    </location>
</feature>
<feature type="transmembrane region" description="Helical" evidence="17">
    <location>
        <begin position="42"/>
        <end position="68"/>
    </location>
</feature>
<evidence type="ECO:0000256" key="10">
    <source>
        <dbReference type="ARBA" id="ARBA00057188"/>
    </source>
</evidence>
<comment type="subcellular location">
    <subcellularLocation>
        <location evidence="1">Cell membrane</location>
        <topology evidence="1">Multi-pass membrane protein</topology>
    </subcellularLocation>
</comment>
<evidence type="ECO:0000256" key="1">
    <source>
        <dbReference type="ARBA" id="ARBA00004651"/>
    </source>
</evidence>
<organism evidence="19 20">
    <name type="scientific">Eschrichtius robustus</name>
    <name type="common">California gray whale</name>
    <name type="synonym">Eschrichtius gibbosus</name>
    <dbReference type="NCBI Taxonomy" id="9764"/>
    <lineage>
        <taxon>Eukaryota</taxon>
        <taxon>Metazoa</taxon>
        <taxon>Chordata</taxon>
        <taxon>Craniata</taxon>
        <taxon>Vertebrata</taxon>
        <taxon>Euteleostomi</taxon>
        <taxon>Mammalia</taxon>
        <taxon>Eutheria</taxon>
        <taxon>Laurasiatheria</taxon>
        <taxon>Artiodactyla</taxon>
        <taxon>Whippomorpha</taxon>
        <taxon>Cetacea</taxon>
        <taxon>Mysticeti</taxon>
        <taxon>Eschrichtiidae</taxon>
        <taxon>Eschrichtius</taxon>
    </lineage>
</organism>
<evidence type="ECO:0000256" key="9">
    <source>
        <dbReference type="ARBA" id="ARBA00023224"/>
    </source>
</evidence>
<evidence type="ECO:0000256" key="16">
    <source>
        <dbReference type="SAM" id="MobiDB-lite"/>
    </source>
</evidence>
<comment type="function">
    <text evidence="10">G protein-coupled receptor that plays a role in numerous physiological processes including regulation of energy metabolism, neurite outgrowth or cell migration. Promotes self-renewal and neuronal differentiation of neural progenitor cells through activation of the NOTCH and WNT/beta-catenin signaling pathways. Modulates the KAT5-dependent glucocorticoid receptor signaling by modulating KAT5 subcellular compartmentalisation. Also plays a role in the activation TGFBR1 in the absence of TGFBR2 by interfering with FKBP1A binding to TGFBR1, leading to induction of both canonical and non-canonical SMAD signaling pathways resulting in inhibition of proliferation or promotion of migration.</text>
</comment>
<dbReference type="AlphaFoldDB" id="A0AB34HWW6"/>
<dbReference type="FunFam" id="1.20.1070.10:FF:000172">
    <property type="entry name" value="G protein-coupled receptor 50"/>
    <property type="match status" value="1"/>
</dbReference>
<evidence type="ECO:0000256" key="15">
    <source>
        <dbReference type="RuleBase" id="RU000688"/>
    </source>
</evidence>
<dbReference type="GO" id="GO:0008502">
    <property type="term" value="F:melatonin receptor activity"/>
    <property type="evidence" value="ECO:0007669"/>
    <property type="project" value="InterPro"/>
</dbReference>
<keyword evidence="8 15" id="KW-0675">Receptor</keyword>
<dbReference type="PRINTS" id="PR00237">
    <property type="entry name" value="GPCRRHODOPSN"/>
</dbReference>
<evidence type="ECO:0000256" key="12">
    <source>
        <dbReference type="ARBA" id="ARBA00074901"/>
    </source>
</evidence>
<feature type="transmembrane region" description="Helical" evidence="17">
    <location>
        <begin position="530"/>
        <end position="553"/>
    </location>
</feature>
<keyword evidence="4 17" id="KW-1133">Transmembrane helix</keyword>
<feature type="region of interest" description="Disordered" evidence="16">
    <location>
        <begin position="716"/>
        <end position="758"/>
    </location>
</feature>
<feature type="transmembrane region" description="Helical" evidence="17">
    <location>
        <begin position="359"/>
        <end position="380"/>
    </location>
</feature>
<feature type="transmembrane region" description="Helical" evidence="17">
    <location>
        <begin position="492"/>
        <end position="518"/>
    </location>
</feature>
<dbReference type="InterPro" id="IPR002280">
    <property type="entry name" value="Mel_rcpt_1X"/>
</dbReference>
<feature type="transmembrane region" description="Helical" evidence="17">
    <location>
        <begin position="401"/>
        <end position="422"/>
    </location>
</feature>
<evidence type="ECO:0000256" key="7">
    <source>
        <dbReference type="ARBA" id="ARBA00023157"/>
    </source>
</evidence>
<name>A0AB34HWW6_ESCRO</name>
<reference evidence="19 20" key="1">
    <citation type="submission" date="2022-11" db="EMBL/GenBank/DDBJ databases">
        <title>Whole genome sequence of Eschrichtius robustus ER-17-0199.</title>
        <authorList>
            <person name="Bruniche-Olsen A."/>
            <person name="Black A.N."/>
            <person name="Fields C.J."/>
            <person name="Walden K."/>
            <person name="Dewoody J.A."/>
        </authorList>
    </citation>
    <scope>NUCLEOTIDE SEQUENCE [LARGE SCALE GENOMIC DNA]</scope>
    <source>
        <strain evidence="19">ER-17-0199</strain>
        <tissue evidence="19">Blubber</tissue>
    </source>
</reference>
<dbReference type="PANTHER" id="PTHR24228">
    <property type="entry name" value="B2 BRADYKININ RECEPTOR/ANGIOTENSIN II RECEPTOR"/>
    <property type="match status" value="1"/>
</dbReference>
<evidence type="ECO:0000256" key="4">
    <source>
        <dbReference type="ARBA" id="ARBA00022989"/>
    </source>
</evidence>
<dbReference type="PRINTS" id="PR01151">
    <property type="entry name" value="MELATONIN1XR"/>
</dbReference>
<keyword evidence="20" id="KW-1185">Reference proteome</keyword>
<evidence type="ECO:0000256" key="6">
    <source>
        <dbReference type="ARBA" id="ARBA00023136"/>
    </source>
</evidence>
<dbReference type="SMART" id="SM01381">
    <property type="entry name" value="7TM_GPCR_Srsx"/>
    <property type="match status" value="1"/>
</dbReference>
<accession>A0AB34HWW6</accession>
<dbReference type="Proteomes" id="UP001159641">
    <property type="component" value="Unassembled WGS sequence"/>
</dbReference>
<comment type="subunit">
    <text evidence="11">Homodimer, and heterodimer with MTNR1A and MTNR1B. Interacts with KAT5. Interacts with RTN4 isoform A/NOGO-A. Interacts with TGFBR1.</text>
</comment>
<evidence type="ECO:0000259" key="18">
    <source>
        <dbReference type="PROSITE" id="PS50262"/>
    </source>
</evidence>
<evidence type="ECO:0000256" key="2">
    <source>
        <dbReference type="ARBA" id="ARBA00022475"/>
    </source>
</evidence>
<feature type="region of interest" description="Disordered" evidence="16">
    <location>
        <begin position="774"/>
        <end position="815"/>
    </location>
</feature>
<dbReference type="PANTHER" id="PTHR24228:SF56">
    <property type="entry name" value="MELATONIN-RELATED RECEPTOR"/>
    <property type="match status" value="1"/>
</dbReference>
<gene>
    <name evidence="19" type="ORF">J1605_018252</name>
</gene>
<comment type="similarity">
    <text evidence="15">Belongs to the G-protein coupled receptor 1 family.</text>
</comment>
<keyword evidence="9 15" id="KW-0807">Transducer</keyword>
<dbReference type="InterPro" id="IPR000276">
    <property type="entry name" value="GPCR_Rhodpsn"/>
</dbReference>
<keyword evidence="6 17" id="KW-0472">Membrane</keyword>
<evidence type="ECO:0000256" key="17">
    <source>
        <dbReference type="SAM" id="Phobius"/>
    </source>
</evidence>
<evidence type="ECO:0000256" key="13">
    <source>
        <dbReference type="ARBA" id="ARBA00080727"/>
    </source>
</evidence>
<feature type="domain" description="G-protein coupled receptors family 1 profile" evidence="18">
    <location>
        <begin position="320"/>
        <end position="550"/>
    </location>
</feature>
<keyword evidence="5 15" id="KW-0297">G-protein coupled receptor</keyword>
<comment type="caution">
    <text evidence="19">The sequence shown here is derived from an EMBL/GenBank/DDBJ whole genome shotgun (WGS) entry which is preliminary data.</text>
</comment>
<keyword evidence="2" id="KW-1003">Cell membrane</keyword>
<feature type="region of interest" description="Disordered" evidence="16">
    <location>
        <begin position="112"/>
        <end position="312"/>
    </location>
</feature>
<evidence type="ECO:0000313" key="19">
    <source>
        <dbReference type="EMBL" id="KAJ8795471.1"/>
    </source>
</evidence>
<evidence type="ECO:0000313" key="20">
    <source>
        <dbReference type="Proteomes" id="UP001159641"/>
    </source>
</evidence>
<dbReference type="GO" id="GO:0005886">
    <property type="term" value="C:plasma membrane"/>
    <property type="evidence" value="ECO:0007669"/>
    <property type="project" value="UniProtKB-SubCell"/>
</dbReference>
<evidence type="ECO:0000256" key="5">
    <source>
        <dbReference type="ARBA" id="ARBA00023040"/>
    </source>
</evidence>
<evidence type="ECO:0000256" key="14">
    <source>
        <dbReference type="ARBA" id="ARBA00082429"/>
    </source>
</evidence>
<feature type="transmembrane region" description="Helical" evidence="17">
    <location>
        <begin position="442"/>
        <end position="465"/>
    </location>
</feature>
<sequence length="849" mass="90906">MSRPGWEDLTVSSSNMGPTLAVPTPYGCIGCKLPQPDYPPALIISMFCAMVITIVVDLIGNSMVILAVSKNKKLRNSGNLWTGPAPHFPASLSDDVLPGGPINLELLQAAEVRRSSGHPSANPCPRGARHTAEPGPVGNLMQREPAPERRVRRPPGDSTPSRTPQRWPRRGSAGGINAEGAAGLLPAPVKLSSRRLRRRLPERSAAPEPKPGRAPARRSPVTPGRLPGSSRAAERRPPRLSVKQGGLSPPEPSSVRPSQGARRREASGRLGAAGGGSDGGGGGGGDPEVRKRGTGGRRAGRRKGSGARRPGGIEDGRTGNIFVVSLSVADMLVAVYPYPLMLHAMAIGGWDLSQLQCQMVGFITGLSVVGSIFNIVAIAINRYCYICHSLQYERIFSVRNTCIYLVVTWIMTVLAVLPNMYIGTIEYDPRTYTCIFNYLNNPAFAVTIVCIHFVLPLLIVGFCYVRIWTKVLAAREPAGQNPDNQLAEVRNFLTMFVIFLLFAVCWCPINVLTVLVAVSPKEMAGKIPNWLYLAAYFVAYFNSCLNAVIYGLLNENFRREYWTIFHAMRHPILFLSGLITDVREMREARAFARARARARDQAREQAREQGPARACPAVEEMPMNVRNVPLPGDAAGGQPERASGRPTPASGHSRSASAHRKSASGHHKSVFSHSKPASGHPKSASGHSKSASGHPKSATVYPKPASVHFKADSVHFKPASSHPKPATGHHVPAGSHSKATFSPATSCPKPTAGHTKPADYPEPVATSHLEPAIAGQPEPTAAGHLECDITGLPEPASNPATESRKPVASPLEPAAAAAPVDPIVVTIATNDYHEVMVIDVEADSDEMAV</sequence>
<dbReference type="PRINTS" id="PR00857">
    <property type="entry name" value="MELATONINR"/>
</dbReference>
<dbReference type="Pfam" id="PF00001">
    <property type="entry name" value="7tm_1"/>
    <property type="match status" value="1"/>
</dbReference>
<dbReference type="PROSITE" id="PS00237">
    <property type="entry name" value="G_PROTEIN_RECEP_F1_1"/>
    <property type="match status" value="1"/>
</dbReference>
<dbReference type="PROSITE" id="PS50262">
    <property type="entry name" value="G_PROTEIN_RECEP_F1_2"/>
    <property type="match status" value="1"/>
</dbReference>
<feature type="transmembrane region" description="Helical" evidence="17">
    <location>
        <begin position="318"/>
        <end position="339"/>
    </location>
</feature>
<dbReference type="SUPFAM" id="SSF81321">
    <property type="entry name" value="Family A G protein-coupled receptor-like"/>
    <property type="match status" value="1"/>
</dbReference>
<feature type="compositionally biased region" description="Basic residues" evidence="16">
    <location>
        <begin position="292"/>
        <end position="306"/>
    </location>
</feature>
<dbReference type="EMBL" id="JAIQCJ010000567">
    <property type="protein sequence ID" value="KAJ8795471.1"/>
    <property type="molecule type" value="Genomic_DNA"/>
</dbReference>
<feature type="compositionally biased region" description="Low complexity" evidence="16">
    <location>
        <begin position="677"/>
        <end position="697"/>
    </location>
</feature>
<dbReference type="InterPro" id="IPR017452">
    <property type="entry name" value="GPCR_Rhodpsn_7TM"/>
</dbReference>
<evidence type="ECO:0000256" key="11">
    <source>
        <dbReference type="ARBA" id="ARBA00064478"/>
    </source>
</evidence>
<evidence type="ECO:0000256" key="8">
    <source>
        <dbReference type="ARBA" id="ARBA00023170"/>
    </source>
</evidence>
<feature type="compositionally biased region" description="Low complexity" evidence="16">
    <location>
        <begin position="806"/>
        <end position="815"/>
    </location>
</feature>
<dbReference type="InterPro" id="IPR000025">
    <property type="entry name" value="Melatonin_rcpt"/>
</dbReference>
<feature type="region of interest" description="Disordered" evidence="16">
    <location>
        <begin position="600"/>
        <end position="701"/>
    </location>
</feature>
<keyword evidence="7" id="KW-1015">Disulfide bond</keyword>
<feature type="compositionally biased region" description="Basic residues" evidence="16">
    <location>
        <begin position="657"/>
        <end position="670"/>
    </location>
</feature>